<feature type="region of interest" description="Disordered" evidence="1">
    <location>
        <begin position="1"/>
        <end position="98"/>
    </location>
</feature>
<keyword evidence="3" id="KW-1185">Reference proteome</keyword>
<reference evidence="2" key="1">
    <citation type="submission" date="2020-06" db="EMBL/GenBank/DDBJ databases">
        <title>WGS assembly of Ceratodon purpureus strain R40.</title>
        <authorList>
            <person name="Carey S.B."/>
            <person name="Jenkins J."/>
            <person name="Shu S."/>
            <person name="Lovell J.T."/>
            <person name="Sreedasyam A."/>
            <person name="Maumus F."/>
            <person name="Tiley G.P."/>
            <person name="Fernandez-Pozo N."/>
            <person name="Barry K."/>
            <person name="Chen C."/>
            <person name="Wang M."/>
            <person name="Lipzen A."/>
            <person name="Daum C."/>
            <person name="Saski C.A."/>
            <person name="Payton A.C."/>
            <person name="Mcbreen J.C."/>
            <person name="Conrad R.E."/>
            <person name="Kollar L.M."/>
            <person name="Olsson S."/>
            <person name="Huttunen S."/>
            <person name="Landis J.B."/>
            <person name="Wickett N.J."/>
            <person name="Johnson M.G."/>
            <person name="Rensing S.A."/>
            <person name="Grimwood J."/>
            <person name="Schmutz J."/>
            <person name="Mcdaniel S.F."/>
        </authorList>
    </citation>
    <scope>NUCLEOTIDE SEQUENCE</scope>
    <source>
        <strain evidence="2">R40</strain>
    </source>
</reference>
<comment type="caution">
    <text evidence="2">The sequence shown here is derived from an EMBL/GenBank/DDBJ whole genome shotgun (WGS) entry which is preliminary data.</text>
</comment>
<dbReference type="AlphaFoldDB" id="A0A8T0H3J5"/>
<dbReference type="Proteomes" id="UP000822688">
    <property type="component" value="Chromosome 7"/>
</dbReference>
<accession>A0A8T0H3J5</accession>
<feature type="compositionally biased region" description="Basic residues" evidence="1">
    <location>
        <begin position="224"/>
        <end position="233"/>
    </location>
</feature>
<name>A0A8T0H3J5_CERPU</name>
<feature type="compositionally biased region" description="Basic and acidic residues" evidence="1">
    <location>
        <begin position="58"/>
        <end position="67"/>
    </location>
</feature>
<gene>
    <name evidence="2" type="ORF">KC19_7G066700</name>
</gene>
<dbReference type="EMBL" id="CM026428">
    <property type="protein sequence ID" value="KAG0566476.1"/>
    <property type="molecule type" value="Genomic_DNA"/>
</dbReference>
<feature type="region of interest" description="Disordered" evidence="1">
    <location>
        <begin position="215"/>
        <end position="249"/>
    </location>
</feature>
<evidence type="ECO:0000313" key="3">
    <source>
        <dbReference type="Proteomes" id="UP000822688"/>
    </source>
</evidence>
<feature type="compositionally biased region" description="Acidic residues" evidence="1">
    <location>
        <begin position="329"/>
        <end position="339"/>
    </location>
</feature>
<organism evidence="2 3">
    <name type="scientific">Ceratodon purpureus</name>
    <name type="common">Fire moss</name>
    <name type="synonym">Dicranum purpureum</name>
    <dbReference type="NCBI Taxonomy" id="3225"/>
    <lineage>
        <taxon>Eukaryota</taxon>
        <taxon>Viridiplantae</taxon>
        <taxon>Streptophyta</taxon>
        <taxon>Embryophyta</taxon>
        <taxon>Bryophyta</taxon>
        <taxon>Bryophytina</taxon>
        <taxon>Bryopsida</taxon>
        <taxon>Dicranidae</taxon>
        <taxon>Pseudoditrichales</taxon>
        <taxon>Ditrichaceae</taxon>
        <taxon>Ceratodon</taxon>
    </lineage>
</organism>
<evidence type="ECO:0000313" key="2">
    <source>
        <dbReference type="EMBL" id="KAG0566476.1"/>
    </source>
</evidence>
<proteinExistence type="predicted"/>
<feature type="compositionally biased region" description="Basic and acidic residues" evidence="1">
    <location>
        <begin position="149"/>
        <end position="160"/>
    </location>
</feature>
<feature type="compositionally biased region" description="Low complexity" evidence="1">
    <location>
        <begin position="80"/>
        <end position="98"/>
    </location>
</feature>
<feature type="region of interest" description="Disordered" evidence="1">
    <location>
        <begin position="323"/>
        <end position="358"/>
    </location>
</feature>
<evidence type="ECO:0000256" key="1">
    <source>
        <dbReference type="SAM" id="MobiDB-lite"/>
    </source>
</evidence>
<feature type="region of interest" description="Disordered" evidence="1">
    <location>
        <begin position="149"/>
        <end position="171"/>
    </location>
</feature>
<protein>
    <submittedName>
        <fullName evidence="2">Uncharacterized protein</fullName>
    </submittedName>
</protein>
<sequence length="358" mass="39327">MAPGAEMVQVAGNDGLNTSDPFALHSESELQSTLTKQQLRHRQPHAADDDVNDSILDDSAHEKETGKPKKSYGAFHYRKNSNASDDGNGNGNHNGSHGFLPGLMKKVGFGSQEFKEKDIHAAESHGSHGSHGFLPGLMKKAGFGSQEFKEKDMHAADSAHHTPGMPPRSGSQGFLPGLMKKAGFGSQEFKEKDMHGSEHSSHGLMGFIKRVGSQEFKNSDGSDHHHHHTHHPHGTRDKEIFGSEDADGNYREHEDLFGYRDMTNPQNIEKANSLFGFEDTEFERGEKGRDLFGYDDPNTDSFREKMDIVGAVNADAAEVERTRHVFGDENAEDSDDEVGSDGVIKRDTKVHNGHSATD</sequence>